<dbReference type="InterPro" id="IPR016195">
    <property type="entry name" value="Pol/histidinol_Pase-like"/>
</dbReference>
<accession>A0A162RTG1</accession>
<comment type="caution">
    <text evidence="1">The sequence shown here is derived from an EMBL/GenBank/DDBJ whole genome shotgun (WGS) entry which is preliminary data.</text>
</comment>
<dbReference type="SUPFAM" id="SSF89550">
    <property type="entry name" value="PHP domain-like"/>
    <property type="match status" value="1"/>
</dbReference>
<reference evidence="1 2" key="1">
    <citation type="submission" date="2016-04" db="EMBL/GenBank/DDBJ databases">
        <title>Genome sequence of Clostridium magnum DSM 2767.</title>
        <authorList>
            <person name="Poehlein A."/>
            <person name="Uhlig R."/>
            <person name="Fischer R."/>
            <person name="Bahl H."/>
            <person name="Daniel R."/>
        </authorList>
    </citation>
    <scope>NUCLEOTIDE SEQUENCE [LARGE SCALE GENOMIC DNA]</scope>
    <source>
        <strain evidence="1 2">DSM 2767</strain>
    </source>
</reference>
<name>A0A162RTG1_9CLOT</name>
<dbReference type="Proteomes" id="UP000076603">
    <property type="component" value="Unassembled WGS sequence"/>
</dbReference>
<dbReference type="PATRIC" id="fig|1121326.3.peg.4179"/>
<organism evidence="1 2">
    <name type="scientific">Clostridium magnum DSM 2767</name>
    <dbReference type="NCBI Taxonomy" id="1121326"/>
    <lineage>
        <taxon>Bacteria</taxon>
        <taxon>Bacillati</taxon>
        <taxon>Bacillota</taxon>
        <taxon>Clostridia</taxon>
        <taxon>Eubacteriales</taxon>
        <taxon>Clostridiaceae</taxon>
        <taxon>Clostridium</taxon>
    </lineage>
</organism>
<protein>
    <submittedName>
        <fullName evidence="1">Histidinol-phosphatase</fullName>
        <ecNumber evidence="1">3.1.3.15</ecNumber>
    </submittedName>
</protein>
<gene>
    <name evidence="1" type="primary">hisK_3</name>
    <name evidence="1" type="ORF">CLMAG_41240</name>
</gene>
<keyword evidence="2" id="KW-1185">Reference proteome</keyword>
<evidence type="ECO:0000313" key="1">
    <source>
        <dbReference type="EMBL" id="KZL90353.1"/>
    </source>
</evidence>
<dbReference type="EC" id="3.1.3.15" evidence="1"/>
<dbReference type="STRING" id="1121326.CLMAG_41240"/>
<proteinExistence type="predicted"/>
<keyword evidence="1" id="KW-0378">Hydrolase</keyword>
<dbReference type="AlphaFoldDB" id="A0A162RTG1"/>
<dbReference type="Gene3D" id="3.20.20.140">
    <property type="entry name" value="Metal-dependent hydrolases"/>
    <property type="match status" value="1"/>
</dbReference>
<evidence type="ECO:0000313" key="2">
    <source>
        <dbReference type="Proteomes" id="UP000076603"/>
    </source>
</evidence>
<sequence>MKEVFKILISKGKGIEINTSELRQAPKETMPGIDVLKLYRELGGDVLTIGSDAHYAQDVSKGLDIAIESAKQAGFKYLTLFNNRIPEYIRIDHNNDFYYISNKKII</sequence>
<dbReference type="GO" id="GO:0004401">
    <property type="term" value="F:histidinol-phosphatase activity"/>
    <property type="evidence" value="ECO:0007669"/>
    <property type="project" value="UniProtKB-EC"/>
</dbReference>
<dbReference type="EMBL" id="LWAE01000005">
    <property type="protein sequence ID" value="KZL90353.1"/>
    <property type="molecule type" value="Genomic_DNA"/>
</dbReference>